<gene>
    <name evidence="1" type="ORF">AB4Y32_30865</name>
</gene>
<sequence>MSNPIADQIFSQARSHNGWLDRAVSDEQLHGLYEQMKWGPTSMNCSPARFVFLRTSEAKEKLKPALMPGNVDKTMSAPVVVIVGYDTSFYDRLPELFPHNPAARMLFEGEGKQAVAHATAFRNGTLQGAYLMAAARAMGLDCAPMSGFSEAAVDQLFFGGTTVKSNFLCGLGYGDAAKLHPRLPRLAFDQACTLA</sequence>
<organism evidence="1 2">
    <name type="scientific">Paraburkholderia phymatum</name>
    <dbReference type="NCBI Taxonomy" id="148447"/>
    <lineage>
        <taxon>Bacteria</taxon>
        <taxon>Pseudomonadati</taxon>
        <taxon>Pseudomonadota</taxon>
        <taxon>Betaproteobacteria</taxon>
        <taxon>Burkholderiales</taxon>
        <taxon>Burkholderiaceae</taxon>
        <taxon>Paraburkholderia</taxon>
    </lineage>
</organism>
<dbReference type="EC" id="1.1.1.298" evidence="1"/>
<dbReference type="Proteomes" id="UP001558850">
    <property type="component" value="Unassembled WGS sequence"/>
</dbReference>
<proteinExistence type="predicted"/>
<name>A0ACC6U9A5_9BURK</name>
<keyword evidence="2" id="KW-1185">Reference proteome</keyword>
<keyword evidence="1" id="KW-0560">Oxidoreductase</keyword>
<evidence type="ECO:0000313" key="1">
    <source>
        <dbReference type="EMBL" id="MEX3936139.1"/>
    </source>
</evidence>
<comment type="caution">
    <text evidence="1">The sequence shown here is derived from an EMBL/GenBank/DDBJ whole genome shotgun (WGS) entry which is preliminary data.</text>
</comment>
<evidence type="ECO:0000313" key="2">
    <source>
        <dbReference type="Proteomes" id="UP001558850"/>
    </source>
</evidence>
<accession>A0ACC6U9A5</accession>
<reference evidence="1" key="1">
    <citation type="submission" date="2024-07" db="EMBL/GenBank/DDBJ databases">
        <title>A survey of Mimosa microsymbionts across Brazilian biomes reveals a high diversity of Paraburkholderia nodulating endemic species, but also that Cupriavidus is common as a symbiont of widespread species.</title>
        <authorList>
            <person name="Rouws L."/>
            <person name="Barauna A."/>
            <person name="Beukes C."/>
            <person name="Rouws J.R.C."/>
            <person name="De Faria S.M."/>
            <person name="Gross E."/>
            <person name="Bueno Dos Reis Junior F."/>
            <person name="Simon M.F."/>
            <person name="Maluk M."/>
            <person name="Odee D.W."/>
            <person name="Kenicer G."/>
            <person name="Young J.P.W."/>
            <person name="Reis V.M."/>
            <person name="Zilli J."/>
            <person name="James E.K."/>
        </authorList>
    </citation>
    <scope>NUCLEOTIDE SEQUENCE</scope>
    <source>
        <strain evidence="1">EG181B</strain>
    </source>
</reference>
<dbReference type="EMBL" id="JBFRCH010000027">
    <property type="protein sequence ID" value="MEX3936139.1"/>
    <property type="molecule type" value="Genomic_DNA"/>
</dbReference>
<protein>
    <submittedName>
        <fullName evidence="1">Malonic semialdehyde reductase</fullName>
        <ecNumber evidence="1">1.1.1.298</ecNumber>
    </submittedName>
</protein>